<accession>A0A1G8DSA9</accession>
<keyword evidence="1" id="KW-0472">Membrane</keyword>
<evidence type="ECO:0000256" key="1">
    <source>
        <dbReference type="SAM" id="Phobius"/>
    </source>
</evidence>
<dbReference type="Proteomes" id="UP000198956">
    <property type="component" value="Unassembled WGS sequence"/>
</dbReference>
<keyword evidence="1" id="KW-1133">Transmembrane helix</keyword>
<sequence length="46" mass="5013">MDDGHVYLAVPKTKKAAGMVKINSFGRRHFGFIAIPLALIAALFLL</sequence>
<gene>
    <name evidence="2" type="ORF">SAMN04489735_10365</name>
</gene>
<dbReference type="AlphaFoldDB" id="A0A1G8DSA9"/>
<protein>
    <submittedName>
        <fullName evidence="2">Uncharacterized protein</fullName>
    </submittedName>
</protein>
<feature type="transmembrane region" description="Helical" evidence="1">
    <location>
        <begin position="29"/>
        <end position="45"/>
    </location>
</feature>
<organism evidence="2 3">
    <name type="scientific">Aneurinibacillus thermoaerophilus</name>
    <dbReference type="NCBI Taxonomy" id="143495"/>
    <lineage>
        <taxon>Bacteria</taxon>
        <taxon>Bacillati</taxon>
        <taxon>Bacillota</taxon>
        <taxon>Bacilli</taxon>
        <taxon>Bacillales</taxon>
        <taxon>Paenibacillaceae</taxon>
        <taxon>Aneurinibacillus group</taxon>
        <taxon>Aneurinibacillus</taxon>
    </lineage>
</organism>
<proteinExistence type="predicted"/>
<reference evidence="2 3" key="1">
    <citation type="submission" date="2016-10" db="EMBL/GenBank/DDBJ databases">
        <authorList>
            <person name="de Groot N.N."/>
        </authorList>
    </citation>
    <scope>NUCLEOTIDE SEQUENCE [LARGE SCALE GENOMIC DNA]</scope>
    <source>
        <strain evidence="2 3">L 420-91</strain>
    </source>
</reference>
<keyword evidence="1" id="KW-0812">Transmembrane</keyword>
<name>A0A1G8DSA9_ANETH</name>
<dbReference type="EMBL" id="FNDE01000036">
    <property type="protein sequence ID" value="SDH60532.1"/>
    <property type="molecule type" value="Genomic_DNA"/>
</dbReference>
<evidence type="ECO:0000313" key="2">
    <source>
        <dbReference type="EMBL" id="SDH60532.1"/>
    </source>
</evidence>
<evidence type="ECO:0000313" key="3">
    <source>
        <dbReference type="Proteomes" id="UP000198956"/>
    </source>
</evidence>